<dbReference type="PANTHER" id="PTHR42910:SF1">
    <property type="entry name" value="MAJOR FACILITATOR SUPERFAMILY (MFS) PROFILE DOMAIN-CONTAINING PROTEIN"/>
    <property type="match status" value="1"/>
</dbReference>
<organism evidence="3 4">
    <name type="scientific">Armillaria tabescens</name>
    <name type="common">Ringless honey mushroom</name>
    <name type="synonym">Agaricus tabescens</name>
    <dbReference type="NCBI Taxonomy" id="1929756"/>
    <lineage>
        <taxon>Eukaryota</taxon>
        <taxon>Fungi</taxon>
        <taxon>Dikarya</taxon>
        <taxon>Basidiomycota</taxon>
        <taxon>Agaricomycotina</taxon>
        <taxon>Agaricomycetes</taxon>
        <taxon>Agaricomycetidae</taxon>
        <taxon>Agaricales</taxon>
        <taxon>Marasmiineae</taxon>
        <taxon>Physalacriaceae</taxon>
        <taxon>Desarmillaria</taxon>
    </lineage>
</organism>
<keyword evidence="4" id="KW-1185">Reference proteome</keyword>
<dbReference type="Gene3D" id="1.20.1250.20">
    <property type="entry name" value="MFS general substrate transporter like domains"/>
    <property type="match status" value="1"/>
</dbReference>
<protein>
    <submittedName>
        <fullName evidence="3">Major facilitator superfamily domain-containing protein</fullName>
    </submittedName>
</protein>
<reference evidence="3" key="1">
    <citation type="submission" date="2023-06" db="EMBL/GenBank/DDBJ databases">
        <authorList>
            <consortium name="Lawrence Berkeley National Laboratory"/>
            <person name="Ahrendt S."/>
            <person name="Sahu N."/>
            <person name="Indic B."/>
            <person name="Wong-Bajracharya J."/>
            <person name="Merenyi Z."/>
            <person name="Ke H.-M."/>
            <person name="Monk M."/>
            <person name="Kocsube S."/>
            <person name="Drula E."/>
            <person name="Lipzen A."/>
            <person name="Balint B."/>
            <person name="Henrissat B."/>
            <person name="Andreopoulos B."/>
            <person name="Martin F.M."/>
            <person name="Harder C.B."/>
            <person name="Rigling D."/>
            <person name="Ford K.L."/>
            <person name="Foster G.D."/>
            <person name="Pangilinan J."/>
            <person name="Papanicolaou A."/>
            <person name="Barry K."/>
            <person name="LaButti K."/>
            <person name="Viragh M."/>
            <person name="Koriabine M."/>
            <person name="Yan M."/>
            <person name="Riley R."/>
            <person name="Champramary S."/>
            <person name="Plett K.L."/>
            <person name="Tsai I.J."/>
            <person name="Slot J."/>
            <person name="Sipos G."/>
            <person name="Plett J."/>
            <person name="Nagy L.G."/>
            <person name="Grigoriev I.V."/>
        </authorList>
    </citation>
    <scope>NUCLEOTIDE SEQUENCE</scope>
    <source>
        <strain evidence="3">CCBAS 213</strain>
    </source>
</reference>
<feature type="transmembrane region" description="Helical" evidence="2">
    <location>
        <begin position="252"/>
        <end position="275"/>
    </location>
</feature>
<sequence>MSSTPTKDLGLIPIPRRLRYNPAKPFQFGIGLNVLFAFACTFMIANLFYCLPLLIQYSESFGVSYFGSSKAPTLLQARYATGLFFLAPLGDVIRRRQLLLGLTVCSIVLTLCLALVRNWDAFLAISFLAGALNVVPPILLPLAADIAPSSQRTFVVSVIVSGLIMGILVSRVVAGVIAQFTEWQMVYYFAVGVQSVVLAACYAMVPDYSAKNAENMGYWGLMKSMILLSVGEPQLIQAYFVNLLSSAGLSNFWVTLIFLLGGPPYNYSTLLIGLFGSHRYVWGMHDTIRRSTTRQAASMAWFDSGLYILWVLSDALGQRGWYPYCSRDFGYARNRRILPDATSLASNVHLQHLRSSYHTFECYLSYMVFLGQVMGADVGSHVFLEYGWRAGTGLSLGWTGLGLLILLMRGPHCGRKTWFGNEGGFGTEKIVEQGDREIGMKGSVLSGLDNNSHT</sequence>
<dbReference type="GO" id="GO:0022857">
    <property type="term" value="F:transmembrane transporter activity"/>
    <property type="evidence" value="ECO:0007669"/>
    <property type="project" value="InterPro"/>
</dbReference>
<keyword evidence="2" id="KW-1133">Transmembrane helix</keyword>
<feature type="transmembrane region" description="Helical" evidence="2">
    <location>
        <begin position="217"/>
        <end position="240"/>
    </location>
</feature>
<dbReference type="RefSeq" id="XP_060327847.1">
    <property type="nucleotide sequence ID" value="XM_060473792.1"/>
</dbReference>
<keyword evidence="2" id="KW-0812">Transmembrane</keyword>
<feature type="transmembrane region" description="Helical" evidence="2">
    <location>
        <begin position="26"/>
        <end position="55"/>
    </location>
</feature>
<dbReference type="InterPro" id="IPR036259">
    <property type="entry name" value="MFS_trans_sf"/>
</dbReference>
<name>A0AA39MZL6_ARMTA</name>
<dbReference type="EMBL" id="JAUEPS010000032">
    <property type="protein sequence ID" value="KAK0452013.1"/>
    <property type="molecule type" value="Genomic_DNA"/>
</dbReference>
<dbReference type="AlphaFoldDB" id="A0AA39MZL6"/>
<dbReference type="Proteomes" id="UP001175211">
    <property type="component" value="Unassembled WGS sequence"/>
</dbReference>
<evidence type="ECO:0000256" key="2">
    <source>
        <dbReference type="SAM" id="Phobius"/>
    </source>
</evidence>
<comment type="subcellular location">
    <subcellularLocation>
        <location evidence="1">Membrane</location>
        <topology evidence="1">Multi-pass membrane protein</topology>
    </subcellularLocation>
</comment>
<dbReference type="GeneID" id="85357340"/>
<dbReference type="InterPro" id="IPR011701">
    <property type="entry name" value="MFS"/>
</dbReference>
<comment type="caution">
    <text evidence="3">The sequence shown here is derived from an EMBL/GenBank/DDBJ whole genome shotgun (WGS) entry which is preliminary data.</text>
</comment>
<dbReference type="GO" id="GO:0016020">
    <property type="term" value="C:membrane"/>
    <property type="evidence" value="ECO:0007669"/>
    <property type="project" value="UniProtKB-SubCell"/>
</dbReference>
<feature type="transmembrane region" description="Helical" evidence="2">
    <location>
        <begin position="154"/>
        <end position="180"/>
    </location>
</feature>
<evidence type="ECO:0000313" key="3">
    <source>
        <dbReference type="EMBL" id="KAK0452013.1"/>
    </source>
</evidence>
<feature type="transmembrane region" description="Helical" evidence="2">
    <location>
        <begin position="98"/>
        <end position="116"/>
    </location>
</feature>
<feature type="transmembrane region" description="Helical" evidence="2">
    <location>
        <begin position="296"/>
        <end position="313"/>
    </location>
</feature>
<evidence type="ECO:0000313" key="4">
    <source>
        <dbReference type="Proteomes" id="UP001175211"/>
    </source>
</evidence>
<proteinExistence type="predicted"/>
<evidence type="ECO:0000256" key="1">
    <source>
        <dbReference type="ARBA" id="ARBA00004141"/>
    </source>
</evidence>
<keyword evidence="2" id="KW-0472">Membrane</keyword>
<dbReference type="PANTHER" id="PTHR42910">
    <property type="entry name" value="TRANSPORTER SCO4007-RELATED"/>
    <property type="match status" value="1"/>
</dbReference>
<dbReference type="SUPFAM" id="SSF103473">
    <property type="entry name" value="MFS general substrate transporter"/>
    <property type="match status" value="1"/>
</dbReference>
<feature type="transmembrane region" description="Helical" evidence="2">
    <location>
        <begin position="386"/>
        <end position="407"/>
    </location>
</feature>
<accession>A0AA39MZL6</accession>
<gene>
    <name evidence="3" type="ORF">EV420DRAFT_1559740</name>
</gene>
<feature type="transmembrane region" description="Helical" evidence="2">
    <location>
        <begin position="122"/>
        <end position="142"/>
    </location>
</feature>
<dbReference type="Pfam" id="PF07690">
    <property type="entry name" value="MFS_1"/>
    <property type="match status" value="1"/>
</dbReference>
<feature type="transmembrane region" description="Helical" evidence="2">
    <location>
        <begin position="186"/>
        <end position="205"/>
    </location>
</feature>